<dbReference type="AlphaFoldDB" id="A0A2B7XZX5"/>
<feature type="region of interest" description="Disordered" evidence="2">
    <location>
        <begin position="15"/>
        <end position="54"/>
    </location>
</feature>
<feature type="compositionally biased region" description="Basic and acidic residues" evidence="2">
    <location>
        <begin position="198"/>
        <end position="212"/>
    </location>
</feature>
<feature type="region of interest" description="Disordered" evidence="2">
    <location>
        <begin position="611"/>
        <end position="631"/>
    </location>
</feature>
<organism evidence="3 4">
    <name type="scientific">Polytolypa hystricis (strain UAMH7299)</name>
    <dbReference type="NCBI Taxonomy" id="1447883"/>
    <lineage>
        <taxon>Eukaryota</taxon>
        <taxon>Fungi</taxon>
        <taxon>Dikarya</taxon>
        <taxon>Ascomycota</taxon>
        <taxon>Pezizomycotina</taxon>
        <taxon>Eurotiomycetes</taxon>
        <taxon>Eurotiomycetidae</taxon>
        <taxon>Onygenales</taxon>
        <taxon>Onygenales incertae sedis</taxon>
        <taxon>Polytolypa</taxon>
    </lineage>
</organism>
<keyword evidence="4" id="KW-1185">Reference proteome</keyword>
<feature type="region of interest" description="Disordered" evidence="2">
    <location>
        <begin position="786"/>
        <end position="879"/>
    </location>
</feature>
<protein>
    <submittedName>
        <fullName evidence="3">Uncharacterized protein</fullName>
    </submittedName>
</protein>
<feature type="region of interest" description="Disordered" evidence="2">
    <location>
        <begin position="430"/>
        <end position="467"/>
    </location>
</feature>
<feature type="compositionally biased region" description="Polar residues" evidence="2">
    <location>
        <begin position="341"/>
        <end position="354"/>
    </location>
</feature>
<feature type="region of interest" description="Disordered" evidence="2">
    <location>
        <begin position="647"/>
        <end position="671"/>
    </location>
</feature>
<feature type="coiled-coil region" evidence="1">
    <location>
        <begin position="265"/>
        <end position="292"/>
    </location>
</feature>
<evidence type="ECO:0000256" key="1">
    <source>
        <dbReference type="SAM" id="Coils"/>
    </source>
</evidence>
<feature type="compositionally biased region" description="Low complexity" evidence="2">
    <location>
        <begin position="866"/>
        <end position="879"/>
    </location>
</feature>
<sequence length="972" mass="105332">MAAPGIKKFISFESQRHSGPKLLNNNDLPSPTLTNPDLILPYEGERESSTPSPPFRPLQLPSPTHISYLSNNALDNGGGVGHAVVVTNMNPADIGVAVSLSLPEKGKLVSSSSGGLRSNNWMYGGHEAGPPLSDIGEEDAMSQYTSWSNHDRSNDDDGSGCSTPDASAIPARQLKERDVVEDCDAESCSSSSSTISAHSERLEDWQELERSRSSQLGQETENENGLNDGFLSENASHDVDSQGTDNGNMEAIVEEDEGDVHDDVGKEAERILERAKRRLTHMEGNLNRARSSVRMTPSPSPVIASFPLSAYHHAAGGLQRSFSKTERRAQTSLAGALLRQRASQDSNLNSSHSRGLSDVYASPSQNNITNREQRVPFRSFSALGSTNAYSYGPSGISPNQENFKNSSSYRASLSLLNYNRADILKATATTTSVSQPHSPVKLESSSTASSSRNGSSESTGAHNSNTKIITTEDANPAYASGPPSRAQSQLAVRGLQDQMEGLKTKISTLKVKAQEESLRRRSLQSLRTPSPFTAAEQWYTSAGEYRGEDQNKEAYPVASWVAQSGEKNISENSIEARPVLQVQNPSPAHQSQQQNVERVLVDDEESVIAPSHYEDADEELSAEDDGKYSPESDIDRAALAEILNEPLDDSPESSETDLLEEFPPVPTMPEATRHEDREDAFDYEHFFLHSALGNYSQPGYRRQSYSSVSSVETTRPVSQSATYRSPNTGKTHVRTNSADSVSTTATFATATEGLDNSDDDYDESYVAEEIDNALFWNANKITDNHYGNNHVSRNGSTKTTRHSRSSHTSGATNGYNSMISPVNQQDASPDSSTSTPRARSRSNSYTNNTSTQIHRQSGFPLPPQRTLHPTTAAAATHSPSSLISTLISSAAAQYANSPGPGGADGTSPATPRLSKQDSLLLETVFHSLGKVALQLQLSSSADKRSSIDERSTLLFRRRLDAARRVLDGQLDI</sequence>
<keyword evidence="1" id="KW-0175">Coiled coil</keyword>
<feature type="region of interest" description="Disordered" evidence="2">
    <location>
        <begin position="893"/>
        <end position="913"/>
    </location>
</feature>
<evidence type="ECO:0000313" key="4">
    <source>
        <dbReference type="Proteomes" id="UP000224634"/>
    </source>
</evidence>
<proteinExistence type="predicted"/>
<feature type="compositionally biased region" description="Low complexity" evidence="2">
    <location>
        <begin position="443"/>
        <end position="461"/>
    </location>
</feature>
<feature type="region of interest" description="Disordered" evidence="2">
    <location>
        <begin position="699"/>
        <end position="740"/>
    </location>
</feature>
<reference evidence="3 4" key="1">
    <citation type="submission" date="2017-10" db="EMBL/GenBank/DDBJ databases">
        <title>Comparative genomics in systemic dimorphic fungi from Ajellomycetaceae.</title>
        <authorList>
            <person name="Munoz J.F."/>
            <person name="Mcewen J.G."/>
            <person name="Clay O.K."/>
            <person name="Cuomo C.A."/>
        </authorList>
    </citation>
    <scope>NUCLEOTIDE SEQUENCE [LARGE SCALE GENOMIC DNA]</scope>
    <source>
        <strain evidence="3 4">UAMH7299</strain>
    </source>
</reference>
<dbReference type="STRING" id="1447883.A0A2B7XZX5"/>
<feature type="compositionally biased region" description="Polar residues" evidence="2">
    <location>
        <begin position="213"/>
        <end position="225"/>
    </location>
</feature>
<feature type="compositionally biased region" description="Polar residues" evidence="2">
    <location>
        <begin position="813"/>
        <end position="825"/>
    </location>
</feature>
<evidence type="ECO:0000256" key="2">
    <source>
        <dbReference type="SAM" id="MobiDB-lite"/>
    </source>
</evidence>
<feature type="compositionally biased region" description="Low complexity" evidence="2">
    <location>
        <begin position="187"/>
        <end position="197"/>
    </location>
</feature>
<feature type="compositionally biased region" description="Polar residues" evidence="2">
    <location>
        <begin position="23"/>
        <end position="35"/>
    </location>
</feature>
<dbReference type="Proteomes" id="UP000224634">
    <property type="component" value="Unassembled WGS sequence"/>
</dbReference>
<dbReference type="OrthoDB" id="3438840at2759"/>
<gene>
    <name evidence="3" type="ORF">AJ80_06041</name>
</gene>
<feature type="compositionally biased region" description="Polar residues" evidence="2">
    <location>
        <begin position="712"/>
        <end position="740"/>
    </location>
</feature>
<feature type="compositionally biased region" description="Acidic residues" evidence="2">
    <location>
        <begin position="647"/>
        <end position="660"/>
    </location>
</feature>
<feature type="compositionally biased region" description="Low complexity" evidence="2">
    <location>
        <begin position="700"/>
        <end position="711"/>
    </location>
</feature>
<dbReference type="EMBL" id="PDNA01000096">
    <property type="protein sequence ID" value="PGH14172.1"/>
    <property type="molecule type" value="Genomic_DNA"/>
</dbReference>
<feature type="region of interest" description="Disordered" evidence="2">
    <location>
        <begin position="143"/>
        <end position="246"/>
    </location>
</feature>
<evidence type="ECO:0000313" key="3">
    <source>
        <dbReference type="EMBL" id="PGH14172.1"/>
    </source>
</evidence>
<feature type="region of interest" description="Disordered" evidence="2">
    <location>
        <begin position="340"/>
        <end position="373"/>
    </location>
</feature>
<accession>A0A2B7XZX5</accession>
<comment type="caution">
    <text evidence="3">The sequence shown here is derived from an EMBL/GenBank/DDBJ whole genome shotgun (WGS) entry which is preliminary data.</text>
</comment>
<feature type="compositionally biased region" description="Low complexity" evidence="2">
    <location>
        <begin position="826"/>
        <end position="851"/>
    </location>
</feature>
<name>A0A2B7XZX5_POLH7</name>